<sequence>MLLQAQRAAVPVMRDVDVYAEQLRGLERDLAKGVLRDEEFAAMRAEIGRRMISAARASGHQPNPSAQDRGLWAFAGGSILACLLGAGLYSQIGAPSVPDSPIAERYAQSETLKANRLAQETAEARTPANDTATDPDYVQLVTELRAALEARPGDIQGHELLAKAESRLGNFTSAHQAQARVLELKGAEATADEWYAYAELLIMAADTYISREAETALREALRRDPNHKLALFRMGMYFDAIGRPDRTFGIWRKLLEAGPETAPYIPLIRRTITDLAQIAGVNYDPPAVKGPSAEDMQSAAEMSAEDRSAMIASMVTGLADRLATEGGPAPDWAQLIVAYGVLGETTSAREIFDEAVQVFASRPGDLEILQGAAQSAGIWP</sequence>
<dbReference type="SUPFAM" id="SSF48452">
    <property type="entry name" value="TPR-like"/>
    <property type="match status" value="1"/>
</dbReference>
<dbReference type="EMBL" id="CP003984">
    <property type="protein sequence ID" value="AII87384.1"/>
    <property type="molecule type" value="Genomic_DNA"/>
</dbReference>
<evidence type="ECO:0000256" key="2">
    <source>
        <dbReference type="ARBA" id="ARBA00022737"/>
    </source>
</evidence>
<name>A0AAN0VIR4_9RHOB</name>
<comment type="subcellular location">
    <subcellularLocation>
        <location evidence="1">Cell envelope</location>
    </subcellularLocation>
</comment>
<keyword evidence="3" id="KW-0201">Cytochrome c-type biogenesis</keyword>
<dbReference type="GO" id="GO:0017004">
    <property type="term" value="P:cytochrome complex assembly"/>
    <property type="evidence" value="ECO:0007669"/>
    <property type="project" value="UniProtKB-KW"/>
</dbReference>
<dbReference type="NCBIfam" id="TIGR03142">
    <property type="entry name" value="cytochro_ccmI"/>
    <property type="match status" value="1"/>
</dbReference>
<dbReference type="KEGG" id="ptp:RCA23_c18530"/>
<gene>
    <name evidence="6" type="primary">cycH</name>
    <name evidence="6" type="ORF">RCA23_c18530</name>
</gene>
<keyword evidence="2" id="KW-0677">Repeat</keyword>
<keyword evidence="4" id="KW-0802">TPR repeat</keyword>
<evidence type="ECO:0000256" key="3">
    <source>
        <dbReference type="ARBA" id="ARBA00022748"/>
    </source>
</evidence>
<evidence type="ECO:0000313" key="7">
    <source>
        <dbReference type="Proteomes" id="UP000028680"/>
    </source>
</evidence>
<organism evidence="6 7">
    <name type="scientific">Planktomarina temperata RCA23</name>
    <dbReference type="NCBI Taxonomy" id="666509"/>
    <lineage>
        <taxon>Bacteria</taxon>
        <taxon>Pseudomonadati</taxon>
        <taxon>Pseudomonadota</taxon>
        <taxon>Alphaproteobacteria</taxon>
        <taxon>Rhodobacterales</taxon>
        <taxon>Paracoccaceae</taxon>
        <taxon>Planktomarina</taxon>
    </lineage>
</organism>
<dbReference type="Proteomes" id="UP000028680">
    <property type="component" value="Chromosome"/>
</dbReference>
<dbReference type="InterPro" id="IPR011990">
    <property type="entry name" value="TPR-like_helical_dom_sf"/>
</dbReference>
<accession>A0AAN0VIR4</accession>
<reference evidence="6 7" key="1">
    <citation type="journal article" date="2014" name="ISME J.">
        <title>Adaptation of an abundant Roseobacter RCA organism to pelagic systems revealed by genomic and transcriptomic analyses.</title>
        <authorList>
            <person name="Voget S."/>
            <person name="Wemheuer B."/>
            <person name="Brinkhoff T."/>
            <person name="Vollmers J."/>
            <person name="Dietrich S."/>
            <person name="Giebel H.A."/>
            <person name="Beardsley C."/>
            <person name="Sardemann C."/>
            <person name="Bakenhus I."/>
            <person name="Billerbeck S."/>
            <person name="Daniel R."/>
            <person name="Simon M."/>
        </authorList>
    </citation>
    <scope>NUCLEOTIDE SEQUENCE [LARGE SCALE GENOMIC DNA]</scope>
    <source>
        <strain evidence="6 7">RCA23</strain>
    </source>
</reference>
<dbReference type="GO" id="GO:0030313">
    <property type="term" value="C:cell envelope"/>
    <property type="evidence" value="ECO:0007669"/>
    <property type="project" value="UniProtKB-SubCell"/>
</dbReference>
<keyword evidence="7" id="KW-1185">Reference proteome</keyword>
<dbReference type="InterPro" id="IPR051263">
    <property type="entry name" value="C-type_cytochrome_biogenesis"/>
</dbReference>
<evidence type="ECO:0000256" key="1">
    <source>
        <dbReference type="ARBA" id="ARBA00004196"/>
    </source>
</evidence>
<dbReference type="PANTHER" id="PTHR47870:SF1">
    <property type="entry name" value="CYTOCHROME C-TYPE BIOGENESIS PROTEIN CCMH"/>
    <property type="match status" value="1"/>
</dbReference>
<proteinExistence type="predicted"/>
<dbReference type="PANTHER" id="PTHR47870">
    <property type="entry name" value="CYTOCHROME C-TYPE BIOGENESIS PROTEIN CCMH"/>
    <property type="match status" value="1"/>
</dbReference>
<evidence type="ECO:0000256" key="4">
    <source>
        <dbReference type="ARBA" id="ARBA00022803"/>
    </source>
</evidence>
<protein>
    <submittedName>
        <fullName evidence="6">Cytochrome c-type biogenesis protein CycH</fullName>
    </submittedName>
</protein>
<evidence type="ECO:0000259" key="5">
    <source>
        <dbReference type="Pfam" id="PF23914"/>
    </source>
</evidence>
<evidence type="ECO:0000313" key="6">
    <source>
        <dbReference type="EMBL" id="AII87384.1"/>
    </source>
</evidence>
<feature type="domain" description="Cytochrome c-type biogenesis protein H TPR" evidence="5">
    <location>
        <begin position="119"/>
        <end position="260"/>
    </location>
</feature>
<dbReference type="AlphaFoldDB" id="A0AAN0VIR4"/>
<dbReference type="Pfam" id="PF23914">
    <property type="entry name" value="TPR_CcmH_CycH"/>
    <property type="match status" value="1"/>
</dbReference>
<dbReference type="InterPro" id="IPR017560">
    <property type="entry name" value="Cyt_c_biogenesis_CcmI"/>
</dbReference>
<dbReference type="Gene3D" id="1.25.40.10">
    <property type="entry name" value="Tetratricopeptide repeat domain"/>
    <property type="match status" value="1"/>
</dbReference>
<dbReference type="InterPro" id="IPR056413">
    <property type="entry name" value="TPR_CcmH_CycH"/>
</dbReference>